<reference evidence="2" key="1">
    <citation type="submission" date="2023-07" db="EMBL/GenBank/DDBJ databases">
        <authorList>
            <consortium name="AG Swart"/>
            <person name="Singh M."/>
            <person name="Singh A."/>
            <person name="Seah K."/>
            <person name="Emmerich C."/>
        </authorList>
    </citation>
    <scope>NUCLEOTIDE SEQUENCE</scope>
    <source>
        <strain evidence="2">DP1</strain>
    </source>
</reference>
<dbReference type="EMBL" id="CAMPGE010018636">
    <property type="protein sequence ID" value="CAI2377035.1"/>
    <property type="molecule type" value="Genomic_DNA"/>
</dbReference>
<dbReference type="AlphaFoldDB" id="A0AAD1XRL0"/>
<proteinExistence type="predicted"/>
<evidence type="ECO:0000256" key="1">
    <source>
        <dbReference type="SAM" id="MobiDB-lite"/>
    </source>
</evidence>
<feature type="region of interest" description="Disordered" evidence="1">
    <location>
        <begin position="551"/>
        <end position="601"/>
    </location>
</feature>
<feature type="compositionally biased region" description="Basic and acidic residues" evidence="1">
    <location>
        <begin position="581"/>
        <end position="591"/>
    </location>
</feature>
<dbReference type="Proteomes" id="UP001295684">
    <property type="component" value="Unassembled WGS sequence"/>
</dbReference>
<gene>
    <name evidence="2" type="ORF">ECRASSUSDP1_LOCUS18416</name>
</gene>
<accession>A0AAD1XRL0</accession>
<feature type="compositionally biased region" description="Polar residues" evidence="1">
    <location>
        <begin position="566"/>
        <end position="580"/>
    </location>
</feature>
<organism evidence="2 3">
    <name type="scientific">Euplotes crassus</name>
    <dbReference type="NCBI Taxonomy" id="5936"/>
    <lineage>
        <taxon>Eukaryota</taxon>
        <taxon>Sar</taxon>
        <taxon>Alveolata</taxon>
        <taxon>Ciliophora</taxon>
        <taxon>Intramacronucleata</taxon>
        <taxon>Spirotrichea</taxon>
        <taxon>Hypotrichia</taxon>
        <taxon>Euplotida</taxon>
        <taxon>Euplotidae</taxon>
        <taxon>Moneuplotes</taxon>
    </lineage>
</organism>
<sequence>MLKKRRKKSSHNAHTKSYKISNTTLSLPNSSFKANRTIPSVPIEFLLKAISPRQYDKVIAKYNKSRKKGKQPLYPKNIFAELDLGAAQEIEKSSREYEYILRCKQKSFMARMNEDVYKRQKRHKNLCKDHVNTRGNNHASLSWERAVQLSDRLYKEGNKSLISTSQIRCDAHTLRHNTPYSFSSPIHHTPSPPKNFTKILHRMKSKDTAAKIQILNLRKSKRHFEHNQAQKLLNQNISNGKMPKTQFEKLQRKFEEDIEKRKREYDEEIDRKCKRFEEEVKDMFKPKLGKSKRSLGKLRKRELLLKSLGKAFCQKRVLRKVTMPVELLKKSTQKASQQLKSPNERINVKRGSMKKSKQNKILYHYLTKTPKERNRDLTYLRDSSSKKIRNFEILKQNETVQERDITKKLKLTEDTLEDRAESREEHACFTKSESKNSPLDHSSQTKEDEFEDFKCTNHPKKMKLANHRPPKSKKIKVRQKVDRNALPSYLSPTESSSRACRVKYTSSESIRNRKNNLISSEHFSLSNKSKKRSIPRTKKFKEDHFSFSFSQVVSPVSKPRKPRAASANSQRSSHKFTLSSLDKEKYEKSRQNFEQYRLKNL</sequence>
<evidence type="ECO:0000313" key="3">
    <source>
        <dbReference type="Proteomes" id="UP001295684"/>
    </source>
</evidence>
<feature type="compositionally biased region" description="Basic and acidic residues" evidence="1">
    <location>
        <begin position="416"/>
        <end position="434"/>
    </location>
</feature>
<feature type="region of interest" description="Disordered" evidence="1">
    <location>
        <begin position="416"/>
        <end position="493"/>
    </location>
</feature>
<feature type="compositionally biased region" description="Basic and acidic residues" evidence="1">
    <location>
        <begin position="443"/>
        <end position="455"/>
    </location>
</feature>
<feature type="compositionally biased region" description="Basic residues" evidence="1">
    <location>
        <begin position="457"/>
        <end position="478"/>
    </location>
</feature>
<protein>
    <submittedName>
        <fullName evidence="2">Uncharacterized protein</fullName>
    </submittedName>
</protein>
<keyword evidence="3" id="KW-1185">Reference proteome</keyword>
<name>A0AAD1XRL0_EUPCR</name>
<comment type="caution">
    <text evidence="2">The sequence shown here is derived from an EMBL/GenBank/DDBJ whole genome shotgun (WGS) entry which is preliminary data.</text>
</comment>
<evidence type="ECO:0000313" key="2">
    <source>
        <dbReference type="EMBL" id="CAI2377035.1"/>
    </source>
</evidence>